<evidence type="ECO:0000313" key="2">
    <source>
        <dbReference type="EMBL" id="WXB06624.1"/>
    </source>
</evidence>
<feature type="region of interest" description="Disordered" evidence="1">
    <location>
        <begin position="1"/>
        <end position="30"/>
    </location>
</feature>
<dbReference type="EMBL" id="CP089983">
    <property type="protein sequence ID" value="WXB06624.1"/>
    <property type="molecule type" value="Genomic_DNA"/>
</dbReference>
<sequence>MSDDEIPFADMSGDAHQNADSGLPKSTSNVVDFTGARSKHKTKTLRLVELLRTFCIRRTPDHVLVSLDAAGAAVPIKSKTFIDQVRKSYFEAHQDSATRNAVEEALNYIGSDAPETDVTPDPSADTSTEPSVSASQLLVELARTKTELFHDNQDAAYATIVQDERHETLKLRSNKFRCWLNREFYKDFGKIPGGQAKSDALSTLEGLAVHDGPRRDVHRRTAEAGNAIFIDLGNDAREMVEVTGDGWRIVTKAPIKFLRPKTLHALPRPVSGGSVDELRTFFNLKDESHFKLLVAWLVAALRPRGPYPILCLQAEHGAGKSTATRFARELVDPNPSPIRSAPREMRDLAIESNSSHVLAYDNLSGLPVWLSDALCRVSTGGGFATRGLFTDDEEIIFDAVRPIILNGIDDIATRADLADRSLLIALSRIPPDERRPEKELIAGFQEAKPRIFGALLTGLSGALAREPSVKLSALPRMADFVIFATAAERAFGWKDGEFYAAYIENQQQAIAASLEANAVASAIMELLDKQFEWSGKATDLLKELGTLVPNELRRSRDWPRAANALTKRIGESLPSLRHLGIEVVRGRTNDRRNITLCRARKVGTDQAPAAAPPPSARAEETGEDDPPPDLTDLTAFADSTPHGGEWKKVAGRWIWTAPSTRNPGAPQPCRPERT</sequence>
<feature type="compositionally biased region" description="Pro residues" evidence="1">
    <location>
        <begin position="665"/>
        <end position="674"/>
    </location>
</feature>
<evidence type="ECO:0000313" key="3">
    <source>
        <dbReference type="Proteomes" id="UP001374803"/>
    </source>
</evidence>
<gene>
    <name evidence="2" type="ORF">LVJ94_05115</name>
</gene>
<accession>A0ABZ2L6Q0</accession>
<evidence type="ECO:0008006" key="4">
    <source>
        <dbReference type="Google" id="ProtNLM"/>
    </source>
</evidence>
<keyword evidence="3" id="KW-1185">Reference proteome</keyword>
<organism evidence="2 3">
    <name type="scientific">Pendulispora rubella</name>
    <dbReference type="NCBI Taxonomy" id="2741070"/>
    <lineage>
        <taxon>Bacteria</taxon>
        <taxon>Pseudomonadati</taxon>
        <taxon>Myxococcota</taxon>
        <taxon>Myxococcia</taxon>
        <taxon>Myxococcales</taxon>
        <taxon>Sorangiineae</taxon>
        <taxon>Pendulisporaceae</taxon>
        <taxon>Pendulispora</taxon>
    </lineage>
</organism>
<dbReference type="RefSeq" id="WP_394836273.1">
    <property type="nucleotide sequence ID" value="NZ_CP089929.1"/>
</dbReference>
<dbReference type="Proteomes" id="UP001374803">
    <property type="component" value="Chromosome"/>
</dbReference>
<proteinExistence type="predicted"/>
<feature type="region of interest" description="Disordered" evidence="1">
    <location>
        <begin position="655"/>
        <end position="674"/>
    </location>
</feature>
<evidence type="ECO:0000256" key="1">
    <source>
        <dbReference type="SAM" id="MobiDB-lite"/>
    </source>
</evidence>
<feature type="region of interest" description="Disordered" evidence="1">
    <location>
        <begin position="111"/>
        <end position="132"/>
    </location>
</feature>
<feature type="region of interest" description="Disordered" evidence="1">
    <location>
        <begin position="600"/>
        <end position="645"/>
    </location>
</feature>
<protein>
    <recommendedName>
        <fullName evidence="4">ATP-binding protein</fullName>
    </recommendedName>
</protein>
<name>A0ABZ2L6Q0_9BACT</name>
<feature type="compositionally biased region" description="Polar residues" evidence="1">
    <location>
        <begin position="18"/>
        <end position="30"/>
    </location>
</feature>
<reference evidence="2" key="1">
    <citation type="submission" date="2021-12" db="EMBL/GenBank/DDBJ databases">
        <title>Discovery of the Pendulisporaceae a myxobacterial family with distinct sporulation behavior and unique specialized metabolism.</title>
        <authorList>
            <person name="Garcia R."/>
            <person name="Popoff A."/>
            <person name="Bader C.D."/>
            <person name="Loehr J."/>
            <person name="Walesch S."/>
            <person name="Walt C."/>
            <person name="Boldt J."/>
            <person name="Bunk B."/>
            <person name="Haeckl F.J.F.P.J."/>
            <person name="Gunesch A.P."/>
            <person name="Birkelbach J."/>
            <person name="Nuebel U."/>
            <person name="Pietschmann T."/>
            <person name="Bach T."/>
            <person name="Mueller R."/>
        </authorList>
    </citation>
    <scope>NUCLEOTIDE SEQUENCE</scope>
    <source>
        <strain evidence="2">MSr11367</strain>
    </source>
</reference>